<dbReference type="AlphaFoldDB" id="A0AAE0CG72"/>
<evidence type="ECO:0000313" key="2">
    <source>
        <dbReference type="EMBL" id="KAK3253714.1"/>
    </source>
</evidence>
<feature type="compositionally biased region" description="Basic and acidic residues" evidence="1">
    <location>
        <begin position="112"/>
        <end position="142"/>
    </location>
</feature>
<dbReference type="EMBL" id="LGRX02024671">
    <property type="protein sequence ID" value="KAK3253714.1"/>
    <property type="molecule type" value="Genomic_DNA"/>
</dbReference>
<protein>
    <submittedName>
        <fullName evidence="2">Uncharacterized protein</fullName>
    </submittedName>
</protein>
<accession>A0AAE0CG72</accession>
<feature type="compositionally biased region" description="Polar residues" evidence="1">
    <location>
        <begin position="143"/>
        <end position="154"/>
    </location>
</feature>
<gene>
    <name evidence="2" type="ORF">CYMTET_37049</name>
</gene>
<comment type="caution">
    <text evidence="2">The sequence shown here is derived from an EMBL/GenBank/DDBJ whole genome shotgun (WGS) entry which is preliminary data.</text>
</comment>
<name>A0AAE0CG72_9CHLO</name>
<organism evidence="2 3">
    <name type="scientific">Cymbomonas tetramitiformis</name>
    <dbReference type="NCBI Taxonomy" id="36881"/>
    <lineage>
        <taxon>Eukaryota</taxon>
        <taxon>Viridiplantae</taxon>
        <taxon>Chlorophyta</taxon>
        <taxon>Pyramimonadophyceae</taxon>
        <taxon>Pyramimonadales</taxon>
        <taxon>Pyramimonadaceae</taxon>
        <taxon>Cymbomonas</taxon>
    </lineage>
</organism>
<evidence type="ECO:0000313" key="3">
    <source>
        <dbReference type="Proteomes" id="UP001190700"/>
    </source>
</evidence>
<sequence length="154" mass="17289">MFLLKAKTAFGDAVLASPPLILDVVWAEHFVDTKGYFMFCNSCIGFFVSYKAVPQSNSHDRLQSIFKAINLYNVLMPDSVTINMKHFVDNGVWWPELIPPYGPLVMPTPLLQEEKEKGSKKRGHDELVGEEKAVPAIDKTEDSSSQSKNPTLEE</sequence>
<reference evidence="2 3" key="1">
    <citation type="journal article" date="2015" name="Genome Biol. Evol.">
        <title>Comparative Genomics of a Bacterivorous Green Alga Reveals Evolutionary Causalities and Consequences of Phago-Mixotrophic Mode of Nutrition.</title>
        <authorList>
            <person name="Burns J.A."/>
            <person name="Paasch A."/>
            <person name="Narechania A."/>
            <person name="Kim E."/>
        </authorList>
    </citation>
    <scope>NUCLEOTIDE SEQUENCE [LARGE SCALE GENOMIC DNA]</scope>
    <source>
        <strain evidence="2 3">PLY_AMNH</strain>
    </source>
</reference>
<keyword evidence="3" id="KW-1185">Reference proteome</keyword>
<dbReference type="Proteomes" id="UP001190700">
    <property type="component" value="Unassembled WGS sequence"/>
</dbReference>
<evidence type="ECO:0000256" key="1">
    <source>
        <dbReference type="SAM" id="MobiDB-lite"/>
    </source>
</evidence>
<feature type="region of interest" description="Disordered" evidence="1">
    <location>
        <begin position="109"/>
        <end position="154"/>
    </location>
</feature>
<proteinExistence type="predicted"/>